<comment type="caution">
    <text evidence="4">The sequence shown here is derived from an EMBL/GenBank/DDBJ whole genome shotgun (WGS) entry which is preliminary data.</text>
</comment>
<keyword evidence="2" id="KW-1133">Transmembrane helix</keyword>
<feature type="transmembrane region" description="Helical" evidence="2">
    <location>
        <begin position="462"/>
        <end position="481"/>
    </location>
</feature>
<dbReference type="InterPro" id="IPR053001">
    <property type="entry name" value="MNNG_permease-like"/>
</dbReference>
<reference evidence="4" key="1">
    <citation type="submission" date="2022-10" db="EMBL/GenBank/DDBJ databases">
        <title>Culturing micro-colonial fungi from biological soil crusts in the Mojave desert and describing Neophaeococcomyces mojavensis, and introducing the new genera and species Taxawa tesnikishii.</title>
        <authorList>
            <person name="Kurbessoian T."/>
            <person name="Stajich J.E."/>
        </authorList>
    </citation>
    <scope>NUCLEOTIDE SEQUENCE</scope>
    <source>
        <strain evidence="4">TK_41</strain>
    </source>
</reference>
<feature type="transmembrane region" description="Helical" evidence="2">
    <location>
        <begin position="371"/>
        <end position="396"/>
    </location>
</feature>
<keyword evidence="2" id="KW-0472">Membrane</keyword>
<feature type="region of interest" description="Disordered" evidence="1">
    <location>
        <begin position="71"/>
        <end position="94"/>
    </location>
</feature>
<keyword evidence="2" id="KW-0812">Transmembrane</keyword>
<name>A0AA38XLF2_9EURO</name>
<feature type="transmembrane region" description="Helical" evidence="2">
    <location>
        <begin position="516"/>
        <end position="539"/>
    </location>
</feature>
<protein>
    <recommendedName>
        <fullName evidence="3">DUF3533 domain-containing protein</fullName>
    </recommendedName>
</protein>
<evidence type="ECO:0000259" key="3">
    <source>
        <dbReference type="Pfam" id="PF12051"/>
    </source>
</evidence>
<dbReference type="Proteomes" id="UP001172673">
    <property type="component" value="Unassembled WGS sequence"/>
</dbReference>
<evidence type="ECO:0000313" key="4">
    <source>
        <dbReference type="EMBL" id="KAJ9615647.1"/>
    </source>
</evidence>
<dbReference type="InterPro" id="IPR022703">
    <property type="entry name" value="DUF3533"/>
</dbReference>
<keyword evidence="5" id="KW-1185">Reference proteome</keyword>
<feature type="compositionally biased region" description="Basic and acidic residues" evidence="1">
    <location>
        <begin position="85"/>
        <end position="94"/>
    </location>
</feature>
<feature type="transmembrane region" description="Helical" evidence="2">
    <location>
        <begin position="328"/>
        <end position="351"/>
    </location>
</feature>
<dbReference type="PANTHER" id="PTHR34814">
    <property type="entry name" value="NITROSOGUANIDINE RESISTANCE PROTEIN SNG1"/>
    <property type="match status" value="1"/>
</dbReference>
<feature type="transmembrane region" description="Helical" evidence="2">
    <location>
        <begin position="125"/>
        <end position="144"/>
    </location>
</feature>
<dbReference type="EMBL" id="JAPDRK010000002">
    <property type="protein sequence ID" value="KAJ9615647.1"/>
    <property type="molecule type" value="Genomic_DNA"/>
</dbReference>
<sequence>MASSMCHKCKRPHRRVSPLVEEFTVQGTQNGSGPDAALDNFPAIHNNLCPSEPPPSPVLRRFPSLSNSTFGSVESSSTLAEDDDHGGSLKDPEKNIVQTRAPEVGFFNSALAKTRLDVFCKYSKTLAILCVFVLAVLSLFWGVLFRVRENLRHATIAVVNFDASLSPYQNVEPVVGPFVEDAVRRELATQQYPLGYKFVPPVKFNNDPFAVRLAVHQERYWGAIIVNNNATALLRQAVANGNSSYDPFGAAQIITNQARDIESYNQYITPVLLRLASDISFDFGRNWTSQVLTDTSLAQVIYSNVPQALSPGIGFSIFNLRPFDPPTAIPAVSIGLIYLIIIAFFSFGFFIPTHMKFILPSTSSPHPPLKFAHLIIWRYFSTITAYFFLALCYSLVSLAFQIPFSRTPPHGLSTWPKNDVADNANYLGKSTFLVYWMLNFFGMSALGLACENVAMLIGQPWTALWLVFWVITNVSTGFYALELAPGFYGWGYAWPLRQIVYASRTLLFGTNSKLGVNFGILAAWIVVGTVLFPVSCWVMRWKGVRDKKKLAAMQTN</sequence>
<dbReference type="PANTHER" id="PTHR34814:SF1">
    <property type="entry name" value="NITROSOGUANIDINE RESISTANCE PROTEIN SNG1"/>
    <property type="match status" value="1"/>
</dbReference>
<evidence type="ECO:0000256" key="2">
    <source>
        <dbReference type="SAM" id="Phobius"/>
    </source>
</evidence>
<accession>A0AA38XLF2</accession>
<feature type="domain" description="DUF3533" evidence="3">
    <location>
        <begin position="127"/>
        <end position="530"/>
    </location>
</feature>
<organism evidence="4 5">
    <name type="scientific">Cladophialophora chaetospira</name>
    <dbReference type="NCBI Taxonomy" id="386627"/>
    <lineage>
        <taxon>Eukaryota</taxon>
        <taxon>Fungi</taxon>
        <taxon>Dikarya</taxon>
        <taxon>Ascomycota</taxon>
        <taxon>Pezizomycotina</taxon>
        <taxon>Eurotiomycetes</taxon>
        <taxon>Chaetothyriomycetidae</taxon>
        <taxon>Chaetothyriales</taxon>
        <taxon>Herpotrichiellaceae</taxon>
        <taxon>Cladophialophora</taxon>
    </lineage>
</organism>
<evidence type="ECO:0000313" key="5">
    <source>
        <dbReference type="Proteomes" id="UP001172673"/>
    </source>
</evidence>
<feature type="transmembrane region" description="Helical" evidence="2">
    <location>
        <begin position="432"/>
        <end position="450"/>
    </location>
</feature>
<proteinExistence type="predicted"/>
<evidence type="ECO:0000256" key="1">
    <source>
        <dbReference type="SAM" id="MobiDB-lite"/>
    </source>
</evidence>
<dbReference type="AlphaFoldDB" id="A0AA38XLF2"/>
<dbReference type="GO" id="GO:0016020">
    <property type="term" value="C:membrane"/>
    <property type="evidence" value="ECO:0007669"/>
    <property type="project" value="TreeGrafter"/>
</dbReference>
<dbReference type="Pfam" id="PF12051">
    <property type="entry name" value="DUF3533"/>
    <property type="match status" value="1"/>
</dbReference>
<gene>
    <name evidence="4" type="ORF">H2200_001723</name>
</gene>